<proteinExistence type="predicted"/>
<evidence type="ECO:0000313" key="3">
    <source>
        <dbReference type="Proteomes" id="UP000552709"/>
    </source>
</evidence>
<accession>A0A7W8NIE8</accession>
<dbReference type="Proteomes" id="UP000552709">
    <property type="component" value="Unassembled WGS sequence"/>
</dbReference>
<sequence>MAPVPALTCLEALAQLTALVQHFSPRAVATTPDWAGFLVGHLPTFEQDMTASVLAAQLQAAFQQFDPRLQVLAEMAPESLPLVPAREVTFVLHIPYGDVEREMVLRPPQLVTLHLEDLAVQEVTVTDLPVVGTVRVPFPGFQPRVFPLPGGLSAVFPLTEPGHLERDPEPFSSMTLDPQDKRTQMASVMLLWGKLRFLYPYWTELSVDWDAALRRALQEVTDTCDDEDFTIVLEEMLALLEDAHVYVRPAHLGYAVHALPFCVEWIDGQLLVSNTELNAGPERGAEVLELDGEDALTLYQGYEARASGIPEVRRYRACTRLVGRDEAQSVRVTWQTPAGKRQSSVIQTRPGREPRPEQRPEPLTTLEMGIGYLDWTRAEQDREADLLALIGEVNVLIVDGRGYPTELAMTLFRALARQEMGLPALLVPVVTSPDAHDLRFKDIAKPWFQPNPARPDVTLLFLTNAHGTQSYAESLLSMVEAYGLGQRFGSRSAGCNGMIAVLELPSGHRVRWTGVRTLRSGGRPLFRVGIPADQDVRRSRAGVVAGRDEVLEAALGEARRVTSAGVSSDPHAEPRSGSKER</sequence>
<feature type="region of interest" description="Disordered" evidence="1">
    <location>
        <begin position="336"/>
        <end position="362"/>
    </location>
</feature>
<comment type="caution">
    <text evidence="2">The sequence shown here is derived from an EMBL/GenBank/DDBJ whole genome shotgun (WGS) entry which is preliminary data.</text>
</comment>
<dbReference type="RefSeq" id="WP_184137551.1">
    <property type="nucleotide sequence ID" value="NZ_JACHFL010000022.1"/>
</dbReference>
<dbReference type="AlphaFoldDB" id="A0A7W8NIE8"/>
<organism evidence="2 3">
    <name type="scientific">Deinococcus humi</name>
    <dbReference type="NCBI Taxonomy" id="662880"/>
    <lineage>
        <taxon>Bacteria</taxon>
        <taxon>Thermotogati</taxon>
        <taxon>Deinococcota</taxon>
        <taxon>Deinococci</taxon>
        <taxon>Deinococcales</taxon>
        <taxon>Deinococcaceae</taxon>
        <taxon>Deinococcus</taxon>
    </lineage>
</organism>
<dbReference type="SUPFAM" id="SSF52096">
    <property type="entry name" value="ClpP/crotonase"/>
    <property type="match status" value="1"/>
</dbReference>
<feature type="compositionally biased region" description="Basic and acidic residues" evidence="1">
    <location>
        <begin position="350"/>
        <end position="360"/>
    </location>
</feature>
<dbReference type="Gene3D" id="3.30.750.44">
    <property type="match status" value="1"/>
</dbReference>
<protein>
    <recommendedName>
        <fullName evidence="4">Tail specific protease domain-containing protein</fullName>
    </recommendedName>
</protein>
<evidence type="ECO:0000256" key="1">
    <source>
        <dbReference type="SAM" id="MobiDB-lite"/>
    </source>
</evidence>
<evidence type="ECO:0008006" key="4">
    <source>
        <dbReference type="Google" id="ProtNLM"/>
    </source>
</evidence>
<dbReference type="EMBL" id="JACHFL010000022">
    <property type="protein sequence ID" value="MBB5365773.1"/>
    <property type="molecule type" value="Genomic_DNA"/>
</dbReference>
<name>A0A7W8NIE8_9DEIO</name>
<feature type="compositionally biased region" description="Basic and acidic residues" evidence="1">
    <location>
        <begin position="570"/>
        <end position="581"/>
    </location>
</feature>
<gene>
    <name evidence="2" type="ORF">HNQ08_004899</name>
</gene>
<reference evidence="2 3" key="1">
    <citation type="submission" date="2020-08" db="EMBL/GenBank/DDBJ databases">
        <title>Genomic Encyclopedia of Type Strains, Phase IV (KMG-IV): sequencing the most valuable type-strain genomes for metagenomic binning, comparative biology and taxonomic classification.</title>
        <authorList>
            <person name="Goeker M."/>
        </authorList>
    </citation>
    <scope>NUCLEOTIDE SEQUENCE [LARGE SCALE GENOMIC DNA]</scope>
    <source>
        <strain evidence="2 3">DSM 27939</strain>
    </source>
</reference>
<keyword evidence="3" id="KW-1185">Reference proteome</keyword>
<dbReference type="InterPro" id="IPR029045">
    <property type="entry name" value="ClpP/crotonase-like_dom_sf"/>
</dbReference>
<evidence type="ECO:0000313" key="2">
    <source>
        <dbReference type="EMBL" id="MBB5365773.1"/>
    </source>
</evidence>
<feature type="compositionally biased region" description="Polar residues" evidence="1">
    <location>
        <begin position="336"/>
        <end position="347"/>
    </location>
</feature>
<dbReference type="Gene3D" id="3.90.226.10">
    <property type="entry name" value="2-enoyl-CoA Hydratase, Chain A, domain 1"/>
    <property type="match status" value="1"/>
</dbReference>
<feature type="region of interest" description="Disordered" evidence="1">
    <location>
        <begin position="559"/>
        <end position="581"/>
    </location>
</feature>